<dbReference type="PANTHER" id="PTHR33095">
    <property type="entry name" value="OS07G0619500 PROTEIN"/>
    <property type="match status" value="1"/>
</dbReference>
<sequence length="367" mass="41242">MDSESLTQDLAKHLKMKEEIIEDETEDYVDEEDEEEFSFACGIDAPPIAADEAFYNGQIRPLFPLFNQNLVLSDQDLEALKEQLPLRPPVKKIFIQTEDNSTGPFCEWSKTNKAIEATPDSLEVCKKSNSTGFSKLWRFKDFLHRSNSDGRDTFVFLNPTLKVEEKDNISSQVKKSSKGVKKSEGLLAHEAYMKSKAKTEHRRRSYLPYRPEVVGFFTNVNGGLTRNKEAESENVARNVTNILENTDPGQSTLSIEWLVDQIGKINQQISEVDATRNGLIQAIYHFMMLLSSQKGGDDADAGGKAKGYCAEEVEAVMKLLLLSGETHSIAALVPDLRPANPPVKVRALFPWQALPHPLLRNRRLLAD</sequence>
<dbReference type="Pfam" id="PF07816">
    <property type="entry name" value="DUF1645"/>
    <property type="match status" value="1"/>
</dbReference>
<evidence type="ECO:0000313" key="1">
    <source>
        <dbReference type="EMBL" id="KAK4376879.1"/>
    </source>
</evidence>
<accession>A0AAE1SVY8</accession>
<dbReference type="InterPro" id="IPR012442">
    <property type="entry name" value="DUF1645_plant"/>
</dbReference>
<reference evidence="1" key="1">
    <citation type="submission" date="2023-12" db="EMBL/GenBank/DDBJ databases">
        <title>Genome assembly of Anisodus tanguticus.</title>
        <authorList>
            <person name="Wang Y.-J."/>
        </authorList>
    </citation>
    <scope>NUCLEOTIDE SEQUENCE</scope>
    <source>
        <strain evidence="1">KB-2021</strain>
        <tissue evidence="1">Leaf</tissue>
    </source>
</reference>
<dbReference type="EMBL" id="JAVYJV010000002">
    <property type="protein sequence ID" value="KAK4376879.1"/>
    <property type="molecule type" value="Genomic_DNA"/>
</dbReference>
<comment type="caution">
    <text evidence="1">The sequence shown here is derived from an EMBL/GenBank/DDBJ whole genome shotgun (WGS) entry which is preliminary data.</text>
</comment>
<dbReference type="PANTHER" id="PTHR33095:SF114">
    <property type="entry name" value="DUF1645 FAMILY PROTEIN"/>
    <property type="match status" value="1"/>
</dbReference>
<protein>
    <submittedName>
        <fullName evidence="1">Uncharacterized protein</fullName>
    </submittedName>
</protein>
<dbReference type="Proteomes" id="UP001291623">
    <property type="component" value="Unassembled WGS sequence"/>
</dbReference>
<name>A0AAE1SVY8_9SOLA</name>
<gene>
    <name evidence="1" type="ORF">RND71_003175</name>
</gene>
<proteinExistence type="predicted"/>
<dbReference type="AlphaFoldDB" id="A0AAE1SVY8"/>
<organism evidence="1 2">
    <name type="scientific">Anisodus tanguticus</name>
    <dbReference type="NCBI Taxonomy" id="243964"/>
    <lineage>
        <taxon>Eukaryota</taxon>
        <taxon>Viridiplantae</taxon>
        <taxon>Streptophyta</taxon>
        <taxon>Embryophyta</taxon>
        <taxon>Tracheophyta</taxon>
        <taxon>Spermatophyta</taxon>
        <taxon>Magnoliopsida</taxon>
        <taxon>eudicotyledons</taxon>
        <taxon>Gunneridae</taxon>
        <taxon>Pentapetalae</taxon>
        <taxon>asterids</taxon>
        <taxon>lamiids</taxon>
        <taxon>Solanales</taxon>
        <taxon>Solanaceae</taxon>
        <taxon>Solanoideae</taxon>
        <taxon>Hyoscyameae</taxon>
        <taxon>Anisodus</taxon>
    </lineage>
</organism>
<evidence type="ECO:0000313" key="2">
    <source>
        <dbReference type="Proteomes" id="UP001291623"/>
    </source>
</evidence>
<keyword evidence="2" id="KW-1185">Reference proteome</keyword>